<evidence type="ECO:0000256" key="3">
    <source>
        <dbReference type="ARBA" id="ARBA00022692"/>
    </source>
</evidence>
<feature type="transmembrane region" description="Helical" evidence="6">
    <location>
        <begin position="76"/>
        <end position="95"/>
    </location>
</feature>
<keyword evidence="2" id="KW-1003">Cell membrane</keyword>
<evidence type="ECO:0000256" key="6">
    <source>
        <dbReference type="SAM" id="Phobius"/>
    </source>
</evidence>
<dbReference type="InterPro" id="IPR018076">
    <property type="entry name" value="T2SS_GspF_dom"/>
</dbReference>
<dbReference type="RefSeq" id="WP_115923668.1">
    <property type="nucleotide sequence ID" value="NZ_QTUA01000001.1"/>
</dbReference>
<dbReference type="Pfam" id="PF00482">
    <property type="entry name" value="T2SSF"/>
    <property type="match status" value="1"/>
</dbReference>
<accession>A0A3D9UR10</accession>
<evidence type="ECO:0000259" key="7">
    <source>
        <dbReference type="Pfam" id="PF00482"/>
    </source>
</evidence>
<feature type="transmembrane region" description="Helical" evidence="6">
    <location>
        <begin position="224"/>
        <end position="243"/>
    </location>
</feature>
<dbReference type="Proteomes" id="UP000256253">
    <property type="component" value="Unassembled WGS sequence"/>
</dbReference>
<evidence type="ECO:0000313" key="9">
    <source>
        <dbReference type="Proteomes" id="UP000256253"/>
    </source>
</evidence>
<sequence>MIPLVSTLLGLGVFCIYWSFWPQQAKRPKSKVTAVDRLRSDLAVSGMRGLNVSTLALLCFGLALFVFLLGMALTQVAPVAFCFALLAGYTPVAVLRSRAQRRRHGRRELWPDAVDHIASAVRAGLALPEALAQLSVRGPEELRPAFAQFAHDYRTSGDFQTSLDDLKDRLADPVADRLVESLRLAREVGGTDLGRLLRTLSTFLRDDARTRAELEARQSWTVNAARLALVAPWLVLLMLATRGSSLEAYSSPTGVVILVIGGLVSFAAYRIMRRIGRLPTEVRVMA</sequence>
<keyword evidence="3 6" id="KW-0812">Transmembrane</keyword>
<evidence type="ECO:0000256" key="4">
    <source>
        <dbReference type="ARBA" id="ARBA00022989"/>
    </source>
</evidence>
<evidence type="ECO:0000256" key="2">
    <source>
        <dbReference type="ARBA" id="ARBA00022475"/>
    </source>
</evidence>
<organism evidence="8 9">
    <name type="scientific">Calidifontibacter indicus</name>
    <dbReference type="NCBI Taxonomy" id="419650"/>
    <lineage>
        <taxon>Bacteria</taxon>
        <taxon>Bacillati</taxon>
        <taxon>Actinomycetota</taxon>
        <taxon>Actinomycetes</taxon>
        <taxon>Micrococcales</taxon>
        <taxon>Dermacoccaceae</taxon>
        <taxon>Calidifontibacter</taxon>
    </lineage>
</organism>
<name>A0A3D9UR10_9MICO</name>
<comment type="subcellular location">
    <subcellularLocation>
        <location evidence="1">Cell membrane</location>
        <topology evidence="1">Multi-pass membrane protein</topology>
    </subcellularLocation>
</comment>
<dbReference type="OrthoDB" id="3217742at2"/>
<dbReference type="PANTHER" id="PTHR35007">
    <property type="entry name" value="INTEGRAL MEMBRANE PROTEIN-RELATED"/>
    <property type="match status" value="1"/>
</dbReference>
<proteinExistence type="predicted"/>
<dbReference type="AlphaFoldDB" id="A0A3D9UR10"/>
<keyword evidence="4 6" id="KW-1133">Transmembrane helix</keyword>
<dbReference type="GO" id="GO:0005886">
    <property type="term" value="C:plasma membrane"/>
    <property type="evidence" value="ECO:0007669"/>
    <property type="project" value="UniProtKB-SubCell"/>
</dbReference>
<feature type="domain" description="Type II secretion system protein GspF" evidence="7">
    <location>
        <begin position="114"/>
        <end position="239"/>
    </location>
</feature>
<protein>
    <submittedName>
        <fullName evidence="8">Tight adherence protein B</fullName>
    </submittedName>
</protein>
<evidence type="ECO:0000256" key="1">
    <source>
        <dbReference type="ARBA" id="ARBA00004651"/>
    </source>
</evidence>
<reference evidence="8 9" key="1">
    <citation type="submission" date="2018-08" db="EMBL/GenBank/DDBJ databases">
        <title>Sequencing the genomes of 1000 actinobacteria strains.</title>
        <authorList>
            <person name="Klenk H.-P."/>
        </authorList>
    </citation>
    <scope>NUCLEOTIDE SEQUENCE [LARGE SCALE GENOMIC DNA]</scope>
    <source>
        <strain evidence="8 9">DSM 22967</strain>
    </source>
</reference>
<keyword evidence="9" id="KW-1185">Reference proteome</keyword>
<evidence type="ECO:0000256" key="5">
    <source>
        <dbReference type="ARBA" id="ARBA00023136"/>
    </source>
</evidence>
<feature type="transmembrane region" description="Helical" evidence="6">
    <location>
        <begin position="6"/>
        <end position="21"/>
    </location>
</feature>
<feature type="transmembrane region" description="Helical" evidence="6">
    <location>
        <begin position="249"/>
        <end position="269"/>
    </location>
</feature>
<feature type="transmembrane region" description="Helical" evidence="6">
    <location>
        <begin position="49"/>
        <end position="70"/>
    </location>
</feature>
<dbReference type="PANTHER" id="PTHR35007:SF2">
    <property type="entry name" value="PILUS ASSEMBLE PROTEIN"/>
    <property type="match status" value="1"/>
</dbReference>
<keyword evidence="5 6" id="KW-0472">Membrane</keyword>
<gene>
    <name evidence="8" type="ORF">DFJ65_2977</name>
</gene>
<comment type="caution">
    <text evidence="8">The sequence shown here is derived from an EMBL/GenBank/DDBJ whole genome shotgun (WGS) entry which is preliminary data.</text>
</comment>
<evidence type="ECO:0000313" key="8">
    <source>
        <dbReference type="EMBL" id="REF31892.1"/>
    </source>
</evidence>
<dbReference type="EMBL" id="QTUA01000001">
    <property type="protein sequence ID" value="REF31892.1"/>
    <property type="molecule type" value="Genomic_DNA"/>
</dbReference>